<dbReference type="AlphaFoldDB" id="A0AAV1HVN4"/>
<comment type="similarity">
    <text evidence="1">Belongs to the asaB hydroxylase/desaturase family.</text>
</comment>
<gene>
    <name evidence="2" type="ORF">CVIRNUC_001847</name>
</gene>
<sequence>MPSPIALQSGPCTGLVDGIRQQVAAKTAAAAAAAAPVPSMPEAHTTRGTVRYVKQAKDGEDLRVYAYELPEGVDRASNLEYELHDVTVTDVRSAPQPFSLQENGFKLEKLEVPKDVDWDNEEEVKQRVYPAVDELLKRVTGATRTLIFDHTLRNGHIQFDPVMKPSKRGKPVPIVHVDYTTKSGFERLDALVPKDEAERLKKTPFAAIQVWRPLKGPVNDSPLGMIDASTTDKDDLMQYALHFPGRTGYNYAVKHNPKHKFYYAKGMNVDEAYVFVCYDSRAGRARFTPHTGFLDHSTTPHAPPRESVELRSYCFWEDLEPQEAAMQL</sequence>
<dbReference type="EMBL" id="CAUYUE010000003">
    <property type="protein sequence ID" value="CAK0748627.1"/>
    <property type="molecule type" value="Genomic_DNA"/>
</dbReference>
<dbReference type="Proteomes" id="UP001314263">
    <property type="component" value="Unassembled WGS sequence"/>
</dbReference>
<evidence type="ECO:0000313" key="2">
    <source>
        <dbReference type="EMBL" id="CAK0748627.1"/>
    </source>
</evidence>
<reference evidence="2 3" key="1">
    <citation type="submission" date="2023-10" db="EMBL/GenBank/DDBJ databases">
        <authorList>
            <person name="Maclean D."/>
            <person name="Macfadyen A."/>
        </authorList>
    </citation>
    <scope>NUCLEOTIDE SEQUENCE [LARGE SCALE GENOMIC DNA]</scope>
</reference>
<dbReference type="GO" id="GO:0016491">
    <property type="term" value="F:oxidoreductase activity"/>
    <property type="evidence" value="ECO:0007669"/>
    <property type="project" value="InterPro"/>
</dbReference>
<comment type="caution">
    <text evidence="2">The sequence shown here is derived from an EMBL/GenBank/DDBJ whole genome shotgun (WGS) entry which is preliminary data.</text>
</comment>
<evidence type="ECO:0000313" key="3">
    <source>
        <dbReference type="Proteomes" id="UP001314263"/>
    </source>
</evidence>
<organism evidence="2 3">
    <name type="scientific">Coccomyxa viridis</name>
    <dbReference type="NCBI Taxonomy" id="1274662"/>
    <lineage>
        <taxon>Eukaryota</taxon>
        <taxon>Viridiplantae</taxon>
        <taxon>Chlorophyta</taxon>
        <taxon>core chlorophytes</taxon>
        <taxon>Trebouxiophyceae</taxon>
        <taxon>Trebouxiophyceae incertae sedis</taxon>
        <taxon>Coccomyxaceae</taxon>
        <taxon>Coccomyxa</taxon>
    </lineage>
</organism>
<dbReference type="NCBIfam" id="NF041278">
    <property type="entry name" value="CmcJ_NvfI_EfuI"/>
    <property type="match status" value="1"/>
</dbReference>
<protein>
    <recommendedName>
        <fullName evidence="4">Methyltransferase</fullName>
    </recommendedName>
</protein>
<keyword evidence="3" id="KW-1185">Reference proteome</keyword>
<name>A0AAV1HVN4_9CHLO</name>
<dbReference type="InterPro" id="IPR044053">
    <property type="entry name" value="AsaB-like"/>
</dbReference>
<accession>A0AAV1HVN4</accession>
<proteinExistence type="inferred from homology"/>
<dbReference type="PANTHER" id="PTHR34598:SF3">
    <property type="entry name" value="OXIDOREDUCTASE AN1597"/>
    <property type="match status" value="1"/>
</dbReference>
<dbReference type="PANTHER" id="PTHR34598">
    <property type="entry name" value="BLL6449 PROTEIN"/>
    <property type="match status" value="1"/>
</dbReference>
<evidence type="ECO:0008006" key="4">
    <source>
        <dbReference type="Google" id="ProtNLM"/>
    </source>
</evidence>
<evidence type="ECO:0000256" key="1">
    <source>
        <dbReference type="ARBA" id="ARBA00023604"/>
    </source>
</evidence>